<organism evidence="2 3">
    <name type="scientific">Amycolatopsis keratiniphila</name>
    <dbReference type="NCBI Taxonomy" id="129921"/>
    <lineage>
        <taxon>Bacteria</taxon>
        <taxon>Bacillati</taxon>
        <taxon>Actinomycetota</taxon>
        <taxon>Actinomycetes</taxon>
        <taxon>Pseudonocardiales</taxon>
        <taxon>Pseudonocardiaceae</taxon>
        <taxon>Amycolatopsis</taxon>
        <taxon>Amycolatopsis japonica group</taxon>
    </lineage>
</organism>
<keyword evidence="3" id="KW-1185">Reference proteome</keyword>
<evidence type="ECO:0000256" key="1">
    <source>
        <dbReference type="SAM" id="MobiDB-lite"/>
    </source>
</evidence>
<protein>
    <submittedName>
        <fullName evidence="2">Uncharacterized protein</fullName>
    </submittedName>
</protein>
<dbReference type="KEGG" id="aoi:AORI_0971"/>
<dbReference type="Proteomes" id="UP000013968">
    <property type="component" value="Chromosome"/>
</dbReference>
<dbReference type="EMBL" id="CP003410">
    <property type="protein sequence ID" value="AGM03560.1"/>
    <property type="molecule type" value="Genomic_DNA"/>
</dbReference>
<reference evidence="2 3" key="1">
    <citation type="journal article" date="2013" name="BMC Genomics">
        <title>ContigScape: a Cytoscape plugin facilitating microbial genome gap closing.</title>
        <authorList>
            <person name="Tang B."/>
            <person name="Wang Q."/>
            <person name="Yang M."/>
            <person name="Xie F."/>
            <person name="Zhu Y."/>
            <person name="Zhuo Y."/>
            <person name="Wang S."/>
            <person name="Gao H."/>
            <person name="Ding X."/>
            <person name="Zhang L."/>
            <person name="Zhao G."/>
            <person name="Zheng H."/>
        </authorList>
    </citation>
    <scope>NUCLEOTIDE SEQUENCE [LARGE SCALE GENOMIC DNA]</scope>
    <source>
        <strain evidence="2 3">HCCB10007</strain>
    </source>
</reference>
<dbReference type="HOGENOM" id="CLU_2244292_0_0_11"/>
<evidence type="ECO:0000313" key="2">
    <source>
        <dbReference type="EMBL" id="AGM03560.1"/>
    </source>
</evidence>
<name>R4SLD2_9PSEU</name>
<proteinExistence type="predicted"/>
<gene>
    <name evidence="2" type="ORF">AORI_0971</name>
</gene>
<dbReference type="AlphaFoldDB" id="R4SLD2"/>
<sequence length="104" mass="10643">MDAGGGELDDVRDAGGDLEHSLFLRERVRAVAGGQDEHALDAVEQRGVEGVEIAGGGLGTRIDPGAGGIARQGADSSAPVQQCGNEFTADFAGGTENEDHRKTP</sequence>
<feature type="compositionally biased region" description="Polar residues" evidence="1">
    <location>
        <begin position="74"/>
        <end position="85"/>
    </location>
</feature>
<feature type="region of interest" description="Disordered" evidence="1">
    <location>
        <begin position="66"/>
        <end position="104"/>
    </location>
</feature>
<accession>R4SLD2</accession>
<evidence type="ECO:0000313" key="3">
    <source>
        <dbReference type="Proteomes" id="UP000013968"/>
    </source>
</evidence>